<organism evidence="1 2">
    <name type="scientific">Ectobacillus funiculus</name>
    <dbReference type="NCBI Taxonomy" id="137993"/>
    <lineage>
        <taxon>Bacteria</taxon>
        <taxon>Bacillati</taxon>
        <taxon>Bacillota</taxon>
        <taxon>Bacilli</taxon>
        <taxon>Bacillales</taxon>
        <taxon>Bacillaceae</taxon>
        <taxon>Ectobacillus</taxon>
    </lineage>
</organism>
<sequence>MEQDTVQSELRLIRDHRYAVPDDTDAYPYTQIIMEEIGSTDADFRELIYEVLASWIANGVFRHKELRGLLLQALSPDYLLYGIGEDGTDSVFRRAASASVLAAILSFHERDPFLSEEQLESVAEQMIEYLYLEQDVRGYIKEKGKAQAVVQAADALSAIARCLTTEQASLAYAMLEAIKEKVCQGERVYAHFEDEHFVRVVLALWEKGLINEMYMAAWIVNFVELEEAVQPARDIVTQNIKMFLRSLYFRVTDDNIASMLRETLQQLRLREHE</sequence>
<reference evidence="1 2" key="1">
    <citation type="submission" date="2024-09" db="EMBL/GenBank/DDBJ databases">
        <authorList>
            <person name="Sun Q."/>
            <person name="Mori K."/>
        </authorList>
    </citation>
    <scope>NUCLEOTIDE SEQUENCE [LARGE SCALE GENOMIC DNA]</scope>
    <source>
        <strain evidence="1 2">JCM 11201</strain>
    </source>
</reference>
<name>A0ABV5W938_9BACI</name>
<keyword evidence="2" id="KW-1185">Reference proteome</keyword>
<gene>
    <name evidence="1" type="ORF">ACFFMS_00240</name>
</gene>
<evidence type="ECO:0000313" key="2">
    <source>
        <dbReference type="Proteomes" id="UP001589609"/>
    </source>
</evidence>
<dbReference type="Proteomes" id="UP001589609">
    <property type="component" value="Unassembled WGS sequence"/>
</dbReference>
<dbReference type="RefSeq" id="WP_379947224.1">
    <property type="nucleotide sequence ID" value="NZ_JBHMAF010000002.1"/>
</dbReference>
<protein>
    <submittedName>
        <fullName evidence="1">DUF2785 domain-containing protein</fullName>
    </submittedName>
</protein>
<dbReference type="InterPro" id="IPR021247">
    <property type="entry name" value="DUF2785"/>
</dbReference>
<accession>A0ABV5W938</accession>
<dbReference type="EMBL" id="JBHMAF010000002">
    <property type="protein sequence ID" value="MFB9756988.1"/>
    <property type="molecule type" value="Genomic_DNA"/>
</dbReference>
<comment type="caution">
    <text evidence="1">The sequence shown here is derived from an EMBL/GenBank/DDBJ whole genome shotgun (WGS) entry which is preliminary data.</text>
</comment>
<proteinExistence type="predicted"/>
<evidence type="ECO:0000313" key="1">
    <source>
        <dbReference type="EMBL" id="MFB9756988.1"/>
    </source>
</evidence>
<dbReference type="Pfam" id="PF10978">
    <property type="entry name" value="DUF2785"/>
    <property type="match status" value="1"/>
</dbReference>